<evidence type="ECO:0000313" key="21">
    <source>
        <dbReference type="RefSeq" id="XP_031552258.1"/>
    </source>
</evidence>
<feature type="domain" description="Transferrin receptor-like dimerisation" evidence="18">
    <location>
        <begin position="618"/>
        <end position="733"/>
    </location>
</feature>
<dbReference type="CDD" id="cd08022">
    <property type="entry name" value="M28_PSMA_like"/>
    <property type="match status" value="1"/>
</dbReference>
<keyword evidence="5" id="KW-0645">Protease</keyword>
<dbReference type="Proteomes" id="UP000515163">
    <property type="component" value="Unplaced"/>
</dbReference>
<evidence type="ECO:0000259" key="19">
    <source>
        <dbReference type="Pfam" id="PF04389"/>
    </source>
</evidence>
<evidence type="ECO:0000256" key="9">
    <source>
        <dbReference type="ARBA" id="ARBA00022833"/>
    </source>
</evidence>
<dbReference type="GO" id="GO:0004181">
    <property type="term" value="F:metallocarboxypeptidase activity"/>
    <property type="evidence" value="ECO:0007669"/>
    <property type="project" value="UniProtKB-EC"/>
</dbReference>
<dbReference type="PANTHER" id="PTHR10404">
    <property type="entry name" value="N-ACETYLATED-ALPHA-LINKED ACIDIC DIPEPTIDASE"/>
    <property type="match status" value="1"/>
</dbReference>
<name>A0A6P8HAW0_ACTTE</name>
<organism evidence="20 21">
    <name type="scientific">Actinia tenebrosa</name>
    <name type="common">Australian red waratah sea anemone</name>
    <dbReference type="NCBI Taxonomy" id="6105"/>
    <lineage>
        <taxon>Eukaryota</taxon>
        <taxon>Metazoa</taxon>
        <taxon>Cnidaria</taxon>
        <taxon>Anthozoa</taxon>
        <taxon>Hexacorallia</taxon>
        <taxon>Actiniaria</taxon>
        <taxon>Actiniidae</taxon>
        <taxon>Actinia</taxon>
    </lineage>
</organism>
<dbReference type="AlphaFoldDB" id="A0A6P8HAW0"/>
<dbReference type="InterPro" id="IPR007484">
    <property type="entry name" value="Peptidase_M28"/>
</dbReference>
<keyword evidence="9" id="KW-0862">Zinc</keyword>
<evidence type="ECO:0000259" key="18">
    <source>
        <dbReference type="Pfam" id="PF04253"/>
    </source>
</evidence>
<comment type="similarity">
    <text evidence="3">Belongs to the peptidase M28 family. M28B subfamily.</text>
</comment>
<accession>A0A6P8HAW0</accession>
<dbReference type="InterPro" id="IPR046450">
    <property type="entry name" value="PA_dom_sf"/>
</dbReference>
<dbReference type="InParanoid" id="A0A6P8HAW0"/>
<dbReference type="Pfam" id="PF04389">
    <property type="entry name" value="Peptidase_M28"/>
    <property type="match status" value="1"/>
</dbReference>
<dbReference type="InterPro" id="IPR007365">
    <property type="entry name" value="TFR-like_dimer_dom"/>
</dbReference>
<dbReference type="OrthoDB" id="5841748at2759"/>
<dbReference type="Pfam" id="PF04253">
    <property type="entry name" value="TFR_dimer"/>
    <property type="match status" value="1"/>
</dbReference>
<dbReference type="InterPro" id="IPR036757">
    <property type="entry name" value="TFR-like_dimer_dom_sf"/>
</dbReference>
<dbReference type="KEGG" id="aten:116289455"/>
<keyword evidence="12" id="KW-0482">Metalloprotease</keyword>
<dbReference type="FunFam" id="3.40.630.10:FF:000009">
    <property type="entry name" value="N-acetylated-alpha-linked acidic dipeptidase 2"/>
    <property type="match status" value="1"/>
</dbReference>
<dbReference type="GO" id="GO:0046872">
    <property type="term" value="F:metal ion binding"/>
    <property type="evidence" value="ECO:0007669"/>
    <property type="project" value="UniProtKB-KW"/>
</dbReference>
<evidence type="ECO:0000256" key="12">
    <source>
        <dbReference type="ARBA" id="ARBA00023049"/>
    </source>
</evidence>
<keyword evidence="10" id="KW-0735">Signal-anchor</keyword>
<keyword evidence="6" id="KW-0812">Transmembrane</keyword>
<dbReference type="FunFam" id="3.50.30.30:FF:000045">
    <property type="entry name" value="Predicted protein"/>
    <property type="match status" value="1"/>
</dbReference>
<dbReference type="Gene3D" id="1.20.930.40">
    <property type="entry name" value="Transferrin receptor-like, dimerisation domain"/>
    <property type="match status" value="1"/>
</dbReference>
<dbReference type="EC" id="3.4.17.21" evidence="16"/>
<dbReference type="Gene3D" id="3.40.630.10">
    <property type="entry name" value="Zn peptidases"/>
    <property type="match status" value="1"/>
</dbReference>
<dbReference type="SUPFAM" id="SSF52025">
    <property type="entry name" value="PA domain"/>
    <property type="match status" value="1"/>
</dbReference>
<evidence type="ECO:0000256" key="3">
    <source>
        <dbReference type="ARBA" id="ARBA00005634"/>
    </source>
</evidence>
<dbReference type="PANTHER" id="PTHR10404:SF77">
    <property type="entry name" value="GLUTAMATE CARBOXYPEPTIDASE 2 HOMOLOG"/>
    <property type="match status" value="1"/>
</dbReference>
<evidence type="ECO:0000256" key="1">
    <source>
        <dbReference type="ARBA" id="ARBA00001947"/>
    </source>
</evidence>
<comment type="cofactor">
    <cofactor evidence="1">
        <name>Zn(2+)</name>
        <dbReference type="ChEBI" id="CHEBI:29105"/>
    </cofactor>
</comment>
<dbReference type="FunFam" id="1.20.930.40:FF:000001">
    <property type="entry name" value="N-acetylated-alpha-linked acidic dipeptidase 2"/>
    <property type="match status" value="1"/>
</dbReference>
<comment type="subcellular location">
    <subcellularLocation>
        <location evidence="2">Membrane</location>
        <topology evidence="2">Single-pass type II membrane protein</topology>
    </subcellularLocation>
</comment>
<evidence type="ECO:0000256" key="13">
    <source>
        <dbReference type="ARBA" id="ARBA00023136"/>
    </source>
</evidence>
<dbReference type="SUPFAM" id="SSF53187">
    <property type="entry name" value="Zn-dependent exopeptidases"/>
    <property type="match status" value="1"/>
</dbReference>
<dbReference type="Pfam" id="PF02225">
    <property type="entry name" value="PA"/>
    <property type="match status" value="1"/>
</dbReference>
<evidence type="ECO:0000256" key="2">
    <source>
        <dbReference type="ARBA" id="ARBA00004606"/>
    </source>
</evidence>
<evidence type="ECO:0000256" key="10">
    <source>
        <dbReference type="ARBA" id="ARBA00022968"/>
    </source>
</evidence>
<dbReference type="RefSeq" id="XP_031552258.1">
    <property type="nucleotide sequence ID" value="XM_031696398.1"/>
</dbReference>
<dbReference type="SUPFAM" id="SSF47672">
    <property type="entry name" value="Transferrin receptor-like dimerisation domain"/>
    <property type="match status" value="1"/>
</dbReference>
<proteinExistence type="inferred from homology"/>
<gene>
    <name evidence="21" type="primary">LOC116289455</name>
</gene>
<dbReference type="Gene3D" id="3.50.30.30">
    <property type="match status" value="1"/>
</dbReference>
<evidence type="ECO:0000256" key="11">
    <source>
        <dbReference type="ARBA" id="ARBA00022989"/>
    </source>
</evidence>
<evidence type="ECO:0000256" key="15">
    <source>
        <dbReference type="ARBA" id="ARBA00052003"/>
    </source>
</evidence>
<feature type="domain" description="Peptidase M28" evidence="19">
    <location>
        <begin position="357"/>
        <end position="555"/>
    </location>
</feature>
<evidence type="ECO:0000256" key="6">
    <source>
        <dbReference type="ARBA" id="ARBA00022692"/>
    </source>
</evidence>
<dbReference type="GeneID" id="116289455"/>
<reference evidence="21" key="1">
    <citation type="submission" date="2025-08" db="UniProtKB">
        <authorList>
            <consortium name="RefSeq"/>
        </authorList>
    </citation>
    <scope>IDENTIFICATION</scope>
    <source>
        <tissue evidence="21">Tentacle</tissue>
    </source>
</reference>
<evidence type="ECO:0000259" key="17">
    <source>
        <dbReference type="Pfam" id="PF02225"/>
    </source>
</evidence>
<evidence type="ECO:0000256" key="16">
    <source>
        <dbReference type="ARBA" id="ARBA00066561"/>
    </source>
</evidence>
<dbReference type="GO" id="GO:0016020">
    <property type="term" value="C:membrane"/>
    <property type="evidence" value="ECO:0007669"/>
    <property type="project" value="UniProtKB-SubCell"/>
</dbReference>
<feature type="domain" description="PA" evidence="17">
    <location>
        <begin position="172"/>
        <end position="258"/>
    </location>
</feature>
<keyword evidence="7" id="KW-0479">Metal-binding</keyword>
<keyword evidence="20" id="KW-1185">Reference proteome</keyword>
<evidence type="ECO:0000256" key="8">
    <source>
        <dbReference type="ARBA" id="ARBA00022801"/>
    </source>
</evidence>
<comment type="catalytic activity">
    <reaction evidence="15">
        <text>Release of an unsubstituted, C-terminal glutamyl residue, typically from Ac-Asp-Glu or folylpoly-gamma-glutamates.</text>
        <dbReference type="EC" id="3.4.17.21"/>
    </reaction>
</comment>
<dbReference type="InterPro" id="IPR039373">
    <property type="entry name" value="Peptidase_M28B"/>
</dbReference>
<keyword evidence="14" id="KW-0325">Glycoprotein</keyword>
<dbReference type="InterPro" id="IPR003137">
    <property type="entry name" value="PA_domain"/>
</dbReference>
<evidence type="ECO:0000256" key="5">
    <source>
        <dbReference type="ARBA" id="ARBA00022670"/>
    </source>
</evidence>
<keyword evidence="13" id="KW-0472">Membrane</keyword>
<evidence type="ECO:0000256" key="7">
    <source>
        <dbReference type="ARBA" id="ARBA00022723"/>
    </source>
</evidence>
<evidence type="ECO:0000313" key="20">
    <source>
        <dbReference type="Proteomes" id="UP000515163"/>
    </source>
</evidence>
<evidence type="ECO:0000256" key="14">
    <source>
        <dbReference type="ARBA" id="ARBA00023180"/>
    </source>
</evidence>
<keyword evidence="11" id="KW-1133">Transmembrane helix</keyword>
<protein>
    <recommendedName>
        <fullName evidence="16">glutamate carboxypeptidase II</fullName>
        <ecNumber evidence="16">3.4.17.21</ecNumber>
    </recommendedName>
</protein>
<keyword evidence="4" id="KW-0121">Carboxypeptidase</keyword>
<dbReference type="GO" id="GO:0006508">
    <property type="term" value="P:proteolysis"/>
    <property type="evidence" value="ECO:0007669"/>
    <property type="project" value="UniProtKB-KW"/>
</dbReference>
<evidence type="ECO:0000256" key="4">
    <source>
        <dbReference type="ARBA" id="ARBA00022645"/>
    </source>
</evidence>
<sequence length="737" mass="83421">MKNIKGRYLFAIAIVVILLVGVSIAVGYVIGRAVYRRNELVEKTASTSSKVTSETEKQLLHKEAVEQVSSSNLRESLRYFTSIPHTPGSKETYDQALHIKNKWLEYGFDNVELKKYQVLLSFPEKAGVVAINAENGTELYKTLPPDVNNDPAYNDSRVFPPFSAYSPAGSVKGKLLFVNYARVSDFARLAKHNISCKDKILIARFGKTSRVFKHGRAHKAGAKGLIIYMDPQNYAKQGIDKVYPEYNWLPNNAVQRGTLKYSSVRGDPLTPGYPAVDGIYRLPLDEAKKGLPQIPVHPMPYKDAAPLLRMLTENGSITLKTWQGGLGFKYGVQMHPNDTREVTLNVSTVLQQKDIYNVIGTIRGTVEPDHLVLVGNHRDAWVYGAADPSSGTAAMMETSRVMSNLIKKGWKPRRSIVFCSWGAEEPQLMGSSEWLEDYAKLLYRRVVAYLNVDMSVDGNYSFRAKSMPLMAYALFDAAKKVPSPYGNETVFDEWRRKLPNYNKKLPILQSIRAGSDYAVFYQRLGIPCVDIRYTYDRETSGNPLYHTIYDNFKMMSTLIDPQFKYHQVTTRVWTQLAFNFADSIVVPLNVTNYASRLSYYTRVFEKKYKLKMAANGVTMEYVHSAITNFTIAAKKFKKVTEEVDKNDNLAVSRINERLIALEKAFIDQNTIIPEKPLQRHVILTPSINVYSSWYGGIAEAMYRADQKTSTWESVKEQISVVVYAIRSATHILNMSPI</sequence>
<keyword evidence="8" id="KW-0378">Hydrolase</keyword>
<dbReference type="CDD" id="cd02121">
    <property type="entry name" value="PA_GCPII_like"/>
    <property type="match status" value="1"/>
</dbReference>